<keyword evidence="3" id="KW-1185">Reference proteome</keyword>
<organism evidence="2 3">
    <name type="scientific">Plutella xylostella</name>
    <name type="common">Diamondback moth</name>
    <name type="synonym">Plutella maculipennis</name>
    <dbReference type="NCBI Taxonomy" id="51655"/>
    <lineage>
        <taxon>Eukaryota</taxon>
        <taxon>Metazoa</taxon>
        <taxon>Ecdysozoa</taxon>
        <taxon>Arthropoda</taxon>
        <taxon>Hexapoda</taxon>
        <taxon>Insecta</taxon>
        <taxon>Pterygota</taxon>
        <taxon>Neoptera</taxon>
        <taxon>Endopterygota</taxon>
        <taxon>Lepidoptera</taxon>
        <taxon>Glossata</taxon>
        <taxon>Ditrysia</taxon>
        <taxon>Yponomeutoidea</taxon>
        <taxon>Plutellidae</taxon>
        <taxon>Plutella</taxon>
    </lineage>
</organism>
<feature type="compositionally biased region" description="Pro residues" evidence="1">
    <location>
        <begin position="30"/>
        <end position="42"/>
    </location>
</feature>
<reference evidence="2" key="1">
    <citation type="submission" date="2020-11" db="EMBL/GenBank/DDBJ databases">
        <authorList>
            <person name="Whiteford S."/>
        </authorList>
    </citation>
    <scope>NUCLEOTIDE SEQUENCE</scope>
</reference>
<dbReference type="Proteomes" id="UP000653454">
    <property type="component" value="Unassembled WGS sequence"/>
</dbReference>
<proteinExistence type="predicted"/>
<comment type="caution">
    <text evidence="2">The sequence shown here is derived from an EMBL/GenBank/DDBJ whole genome shotgun (WGS) entry which is preliminary data.</text>
</comment>
<name>A0A8S4FEK2_PLUXY</name>
<dbReference type="AlphaFoldDB" id="A0A8S4FEK2"/>
<protein>
    <submittedName>
        <fullName evidence="2">(diamondback moth) hypothetical protein</fullName>
    </submittedName>
</protein>
<accession>A0A8S4FEK2</accession>
<dbReference type="EMBL" id="CAJHNJ030000031">
    <property type="protein sequence ID" value="CAG9125829.1"/>
    <property type="molecule type" value="Genomic_DNA"/>
</dbReference>
<evidence type="ECO:0000256" key="1">
    <source>
        <dbReference type="SAM" id="MobiDB-lite"/>
    </source>
</evidence>
<feature type="region of interest" description="Disordered" evidence="1">
    <location>
        <begin position="29"/>
        <end position="56"/>
    </location>
</feature>
<evidence type="ECO:0000313" key="2">
    <source>
        <dbReference type="EMBL" id="CAG9125829.1"/>
    </source>
</evidence>
<sequence>MVVVGTHARVIRSAGAELGAAAAWRALCPAPTPPAAPAPPAAPEQSLAPAPQPEARPVPLLLKDPVALLMHFVLLAPEHPPYIEPAALPSQIEKAHKAVSGSPRFGTRSSSAIIEDQLSLRH</sequence>
<gene>
    <name evidence="2" type="ORF">PLXY2_LOCUS8459</name>
</gene>
<evidence type="ECO:0000313" key="3">
    <source>
        <dbReference type="Proteomes" id="UP000653454"/>
    </source>
</evidence>